<evidence type="ECO:0000313" key="3">
    <source>
        <dbReference type="Proteomes" id="UP000594961"/>
    </source>
</evidence>
<dbReference type="GO" id="GO:0003677">
    <property type="term" value="F:DNA binding"/>
    <property type="evidence" value="ECO:0007669"/>
    <property type="project" value="InterPro"/>
</dbReference>
<dbReference type="Pfam" id="PF12728">
    <property type="entry name" value="HTH_17"/>
    <property type="match status" value="1"/>
</dbReference>
<dbReference type="InterPro" id="IPR036388">
    <property type="entry name" value="WH-like_DNA-bd_sf"/>
</dbReference>
<dbReference type="InterPro" id="IPR010093">
    <property type="entry name" value="SinI_DNA-bd"/>
</dbReference>
<organism evidence="2 3">
    <name type="scientific">Trueperella pecoris</name>
    <dbReference type="NCBI Taxonomy" id="2733571"/>
    <lineage>
        <taxon>Bacteria</taxon>
        <taxon>Bacillati</taxon>
        <taxon>Actinomycetota</taxon>
        <taxon>Actinomycetes</taxon>
        <taxon>Actinomycetales</taxon>
        <taxon>Actinomycetaceae</taxon>
        <taxon>Trueperella</taxon>
    </lineage>
</organism>
<evidence type="ECO:0000313" key="2">
    <source>
        <dbReference type="EMBL" id="QOR47513.1"/>
    </source>
</evidence>
<evidence type="ECO:0000259" key="1">
    <source>
        <dbReference type="Pfam" id="PF12728"/>
    </source>
</evidence>
<dbReference type="Proteomes" id="UP000594961">
    <property type="component" value="Chromosome"/>
</dbReference>
<dbReference type="InterPro" id="IPR041657">
    <property type="entry name" value="HTH_17"/>
</dbReference>
<accession>A0A7M1R059</accession>
<dbReference type="NCBIfam" id="TIGR01764">
    <property type="entry name" value="excise"/>
    <property type="match status" value="1"/>
</dbReference>
<dbReference type="EMBL" id="CP063212">
    <property type="protein sequence ID" value="QOR47513.1"/>
    <property type="molecule type" value="Genomic_DNA"/>
</dbReference>
<feature type="domain" description="Helix-turn-helix" evidence="1">
    <location>
        <begin position="7"/>
        <end position="57"/>
    </location>
</feature>
<dbReference type="AlphaFoldDB" id="A0A7M1R059"/>
<dbReference type="SUPFAM" id="SSF46955">
    <property type="entry name" value="Putative DNA-binding domain"/>
    <property type="match status" value="1"/>
</dbReference>
<protein>
    <submittedName>
        <fullName evidence="2">Helix-turn-helix domain-containing protein</fullName>
    </submittedName>
</protein>
<proteinExistence type="predicted"/>
<reference evidence="2 3" key="1">
    <citation type="submission" date="2020-10" db="EMBL/GenBank/DDBJ databases">
        <title>Trueperella pecoris sp. nov. isolated from bovine and porcine specimens.</title>
        <authorList>
            <person name="Schoenecker L."/>
            <person name="Schnydrig P."/>
            <person name="Brodard I."/>
            <person name="Thomann A."/>
            <person name="Hemphill A."/>
            <person name="Rodriguez-Campos S."/>
            <person name="Perreten V."/>
            <person name="Jores J."/>
            <person name="Kittl S."/>
        </authorList>
    </citation>
    <scope>NUCLEOTIDE SEQUENCE [LARGE SCALE GENOMIC DNA]</scope>
    <source>
        <strain evidence="2 3">19OD0592</strain>
    </source>
</reference>
<name>A0A7M1R059_9ACTO</name>
<gene>
    <name evidence="2" type="ORF">INS90_09735</name>
</gene>
<dbReference type="RefSeq" id="WP_197552765.1">
    <property type="nucleotide sequence ID" value="NZ_CP063212.1"/>
</dbReference>
<dbReference type="Gene3D" id="1.10.10.10">
    <property type="entry name" value="Winged helix-like DNA-binding domain superfamily/Winged helix DNA-binding domain"/>
    <property type="match status" value="1"/>
</dbReference>
<sequence>MKTSRDVLSPEQAAKYLGVSVRTLQGWRTKGIGPRFGQAGRTVRYSATELDRWLKANA</sequence>
<dbReference type="InterPro" id="IPR009061">
    <property type="entry name" value="DNA-bd_dom_put_sf"/>
</dbReference>